<feature type="domain" description="Protein Lines N-terminal" evidence="1">
    <location>
        <begin position="435"/>
        <end position="534"/>
    </location>
</feature>
<feature type="domain" description="Protein Lines C-terminal" evidence="2">
    <location>
        <begin position="578"/>
        <end position="613"/>
    </location>
</feature>
<proteinExistence type="predicted"/>
<dbReference type="Pfam" id="PF14694">
    <property type="entry name" value="LINES_N"/>
    <property type="match status" value="1"/>
</dbReference>
<comment type="caution">
    <text evidence="3">The sequence shown here is derived from an EMBL/GenBank/DDBJ whole genome shotgun (WGS) entry which is preliminary data.</text>
</comment>
<reference evidence="3" key="1">
    <citation type="submission" date="2021-08" db="EMBL/GenBank/DDBJ databases">
        <title>WGS assembly of Ceratopteris richardii.</title>
        <authorList>
            <person name="Marchant D.B."/>
            <person name="Chen G."/>
            <person name="Jenkins J."/>
            <person name="Shu S."/>
            <person name="Leebens-Mack J."/>
            <person name="Grimwood J."/>
            <person name="Schmutz J."/>
            <person name="Soltis P."/>
            <person name="Soltis D."/>
            <person name="Chen Z.-H."/>
        </authorList>
    </citation>
    <scope>NUCLEOTIDE SEQUENCE</scope>
    <source>
        <strain evidence="3">Whitten #5841</strain>
        <tissue evidence="3">Leaf</tissue>
    </source>
</reference>
<dbReference type="AlphaFoldDB" id="A0A8T2UB38"/>
<dbReference type="Pfam" id="PF14695">
    <property type="entry name" value="LINES_C"/>
    <property type="match status" value="1"/>
</dbReference>
<dbReference type="InterPro" id="IPR029415">
    <property type="entry name" value="Lines_C"/>
</dbReference>
<dbReference type="PANTHER" id="PTHR16057">
    <property type="entry name" value="WINS1, 2 PROTEIN"/>
    <property type="match status" value="1"/>
</dbReference>
<organism evidence="3 4">
    <name type="scientific">Ceratopteris richardii</name>
    <name type="common">Triangle waterfern</name>
    <dbReference type="NCBI Taxonomy" id="49495"/>
    <lineage>
        <taxon>Eukaryota</taxon>
        <taxon>Viridiplantae</taxon>
        <taxon>Streptophyta</taxon>
        <taxon>Embryophyta</taxon>
        <taxon>Tracheophyta</taxon>
        <taxon>Polypodiopsida</taxon>
        <taxon>Polypodiidae</taxon>
        <taxon>Polypodiales</taxon>
        <taxon>Pteridineae</taxon>
        <taxon>Pteridaceae</taxon>
        <taxon>Parkerioideae</taxon>
        <taxon>Ceratopteris</taxon>
    </lineage>
</organism>
<dbReference type="OMA" id="HEDNDCI"/>
<evidence type="ECO:0000313" key="3">
    <source>
        <dbReference type="EMBL" id="KAH7433127.1"/>
    </source>
</evidence>
<evidence type="ECO:0000259" key="2">
    <source>
        <dbReference type="Pfam" id="PF14695"/>
    </source>
</evidence>
<evidence type="ECO:0000259" key="1">
    <source>
        <dbReference type="Pfam" id="PF14694"/>
    </source>
</evidence>
<name>A0A8T2UB38_CERRI</name>
<dbReference type="PANTHER" id="PTHR16057:SF1">
    <property type="entry name" value="PROTEIN LINES HOMOLOG 1"/>
    <property type="match status" value="1"/>
</dbReference>
<gene>
    <name evidence="3" type="ORF">KP509_07G055400</name>
</gene>
<dbReference type="Proteomes" id="UP000825935">
    <property type="component" value="Chromosome 7"/>
</dbReference>
<keyword evidence="4" id="KW-1185">Reference proteome</keyword>
<accession>A0A8T2UB38</accession>
<protein>
    <submittedName>
        <fullName evidence="3">Uncharacterized protein</fullName>
    </submittedName>
</protein>
<dbReference type="OrthoDB" id="1939630at2759"/>
<sequence>MGLESDYVCYVGTLRSLLESLPDDEYGIQNAVINKVQRELITNSLLNLQEDGNKFHLDVQDCAVVDCTVKVCVVDLQGLMSNLVYFLASDNIFTKHLAGKAFAALFRFLHGSVSLWVILLSFIWNALKECFSCDDAVRHNLLKENISSADLSMESFTSGFGVAMNLFGVLHNTLKTLKQEPSADLELFCVYSKDDMAEVLRLFCGCAPCLLAHSSNNEWELGKHLVTAAVLRFICSFVHGVHSYIDTEHEANFFGGKHLMASIINFLEAFSQHCLQLEHPNNLHHYLRYKFLMLMFQMCDWFSESPSLASTCSTILRTHISSLCPSLFVQNTSLSASSLSSPFAACILQSITQNISSLPVHRPEKHAIFLIFKLQLSFTRIPPSGTIQNTGCKFSCLEEPTGQWMYHWLLSQLRPSEHHTAPGNPVIANALTSCFLQNFMDEDILLLEILVLLHDYSLLDLSSGFFNDNSSEEAHTLLIEVFKPIRLFAVFLSLISYDHSVILDFLIGKDTSILCLKYLLRSLRIVRSSWPEFLLLDSVLDREAPDVHNSQNPGQLQSSTTCTEISVHHEPLEIRKVGACLLELRHTVERLHERHAFPYDPTPFLKHLHSFEQLWLESLS</sequence>
<dbReference type="InterPro" id="IPR024875">
    <property type="entry name" value="Protein_Lines"/>
</dbReference>
<dbReference type="EMBL" id="CM035412">
    <property type="protein sequence ID" value="KAH7433127.1"/>
    <property type="molecule type" value="Genomic_DNA"/>
</dbReference>
<dbReference type="InterPro" id="IPR032794">
    <property type="entry name" value="LINES_N"/>
</dbReference>
<evidence type="ECO:0000313" key="4">
    <source>
        <dbReference type="Proteomes" id="UP000825935"/>
    </source>
</evidence>